<dbReference type="GO" id="GO:0005737">
    <property type="term" value="C:cytoplasm"/>
    <property type="evidence" value="ECO:0007669"/>
    <property type="project" value="TreeGrafter"/>
</dbReference>
<dbReference type="WBParaSite" id="TMUE_2000009250.1">
    <property type="protein sequence ID" value="TMUE_2000009250.1"/>
    <property type="gene ID" value="WBGene00287253"/>
</dbReference>
<dbReference type="GO" id="GO:0006508">
    <property type="term" value="P:proteolysis"/>
    <property type="evidence" value="ECO:0007669"/>
    <property type="project" value="UniProtKB-KW"/>
</dbReference>
<evidence type="ECO:0000256" key="5">
    <source>
        <dbReference type="ARBA" id="ARBA00022833"/>
    </source>
</evidence>
<organism evidence="9 10">
    <name type="scientific">Trichuris muris</name>
    <name type="common">Mouse whipworm</name>
    <dbReference type="NCBI Taxonomy" id="70415"/>
    <lineage>
        <taxon>Eukaryota</taxon>
        <taxon>Metazoa</taxon>
        <taxon>Ecdysozoa</taxon>
        <taxon>Nematoda</taxon>
        <taxon>Enoplea</taxon>
        <taxon>Dorylaimia</taxon>
        <taxon>Trichinellida</taxon>
        <taxon>Trichuridae</taxon>
        <taxon>Trichuris</taxon>
    </lineage>
</organism>
<sequence length="550" mass="62737">MDDKVYVLMLSLSYWLSIHCSYALKIQLVYTLGLSREMSRDLQDVQDIVGTATKFLSDAITVKYSQPFKLEDDCNLMKTHILNTSFAVKENTDLLVVVTEPEEKGKVIVGTDICQIEGGRPVVLRMQLSRSFGFKGTARSQSLNWILHAYLHGLAFHDKLIGKFVHSGRNYKYYIDNNIRRLVQNHTGCLTLEGARIQEKNLLKPRWERVECLSAAVHWEKFAHWDDVMSYPPGPELTILTTETLNSLGHFYMKSGAPMKWGKNAPCSFLNGGCRTANLATAKKPLQTYPLCNWEDYKEDEKIYTCDEWNTRLLKCNWEKSGGDDKPFLFSNRKESFRGKEFDGKGLAGAEQMFGYCPLWMDAYDEKTNIAYHCSNQSLQPKVDANKLLQVYGPNSICMKQEAAEAITCDENNILKRAKISRFGAGCYEYKCENGRLQVRAYSPASVDSSGKFMQQWKVCWAEGSKVNFERTTNPGKNPETYRISAICPSCKAICEDSPFHKNFTCLRDLPFVFSRDKTGKACSGCSYRNVMSNSLLFLIFYNIPNCMFY</sequence>
<evidence type="ECO:0000256" key="3">
    <source>
        <dbReference type="ARBA" id="ARBA00022723"/>
    </source>
</evidence>
<protein>
    <recommendedName>
        <fullName evidence="7">Leishmanolysin-like peptidase</fullName>
    </recommendedName>
</protein>
<keyword evidence="3 8" id="KW-0479">Metal-binding</keyword>
<keyword evidence="4" id="KW-0378">Hydrolase</keyword>
<dbReference type="GO" id="GO:0016020">
    <property type="term" value="C:membrane"/>
    <property type="evidence" value="ECO:0007669"/>
    <property type="project" value="InterPro"/>
</dbReference>
<evidence type="ECO:0000256" key="7">
    <source>
        <dbReference type="ARBA" id="ARBA00039717"/>
    </source>
</evidence>
<comment type="similarity">
    <text evidence="1">Belongs to the peptidase M8 family.</text>
</comment>
<keyword evidence="2" id="KW-0645">Protease</keyword>
<reference evidence="10" key="1">
    <citation type="submission" date="2019-12" db="UniProtKB">
        <authorList>
            <consortium name="WormBaseParasite"/>
        </authorList>
    </citation>
    <scope>IDENTIFICATION</scope>
</reference>
<feature type="binding site" evidence="8">
    <location>
        <position position="218"/>
    </location>
    <ligand>
        <name>Zn(2+)</name>
        <dbReference type="ChEBI" id="CHEBI:29105"/>
        <note>catalytic</note>
    </ligand>
</feature>
<name>A0A5S6QPT6_TRIMR</name>
<dbReference type="GO" id="GO:0007155">
    <property type="term" value="P:cell adhesion"/>
    <property type="evidence" value="ECO:0007669"/>
    <property type="project" value="InterPro"/>
</dbReference>
<dbReference type="Gene3D" id="3.90.132.10">
    <property type="entry name" value="Leishmanolysin , domain 2"/>
    <property type="match status" value="1"/>
</dbReference>
<proteinExistence type="inferred from homology"/>
<dbReference type="InterPro" id="IPR001577">
    <property type="entry name" value="Peptidase_M8"/>
</dbReference>
<keyword evidence="6 8" id="KW-0482">Metalloprotease</keyword>
<dbReference type="GO" id="GO:0004222">
    <property type="term" value="F:metalloendopeptidase activity"/>
    <property type="evidence" value="ECO:0007669"/>
    <property type="project" value="InterPro"/>
</dbReference>
<accession>A0A5S6QPT6</accession>
<dbReference type="PANTHER" id="PTHR10942:SF0">
    <property type="entry name" value="LEISHMANOLYSIN-LIKE PEPTIDASE"/>
    <property type="match status" value="1"/>
</dbReference>
<dbReference type="STRING" id="70415.A0A5S6QPT6"/>
<dbReference type="AlphaFoldDB" id="A0A5S6QPT6"/>
<comment type="cofactor">
    <cofactor evidence="8">
        <name>Zn(2+)</name>
        <dbReference type="ChEBI" id="CHEBI:29105"/>
    </cofactor>
    <text evidence="8">Binds 1 zinc ion per subunit.</text>
</comment>
<dbReference type="Proteomes" id="UP000046395">
    <property type="component" value="Unassembled WGS sequence"/>
</dbReference>
<evidence type="ECO:0000256" key="1">
    <source>
        <dbReference type="ARBA" id="ARBA00005860"/>
    </source>
</evidence>
<evidence type="ECO:0000256" key="2">
    <source>
        <dbReference type="ARBA" id="ARBA00022670"/>
    </source>
</evidence>
<evidence type="ECO:0000256" key="8">
    <source>
        <dbReference type="PIRSR" id="PIRSR601577-2"/>
    </source>
</evidence>
<keyword evidence="5 8" id="KW-0862">Zinc</keyword>
<evidence type="ECO:0000256" key="6">
    <source>
        <dbReference type="ARBA" id="ARBA00023049"/>
    </source>
</evidence>
<evidence type="ECO:0000256" key="4">
    <source>
        <dbReference type="ARBA" id="ARBA00022801"/>
    </source>
</evidence>
<dbReference type="SUPFAM" id="SSF55486">
    <property type="entry name" value="Metalloproteases ('zincins'), catalytic domain"/>
    <property type="match status" value="1"/>
</dbReference>
<dbReference type="GO" id="GO:0046872">
    <property type="term" value="F:metal ion binding"/>
    <property type="evidence" value="ECO:0007669"/>
    <property type="project" value="UniProtKB-KW"/>
</dbReference>
<keyword evidence="9" id="KW-1185">Reference proteome</keyword>
<dbReference type="PANTHER" id="PTHR10942">
    <property type="entry name" value="LEISHMANOLYSIN-LIKE PEPTIDASE"/>
    <property type="match status" value="1"/>
</dbReference>
<evidence type="ECO:0000313" key="9">
    <source>
        <dbReference type="Proteomes" id="UP000046395"/>
    </source>
</evidence>
<evidence type="ECO:0000313" key="10">
    <source>
        <dbReference type="WBParaSite" id="TMUE_2000009250.1"/>
    </source>
</evidence>